<organism evidence="1 2">
    <name type="scientific">Camellia lanceoleosa</name>
    <dbReference type="NCBI Taxonomy" id="1840588"/>
    <lineage>
        <taxon>Eukaryota</taxon>
        <taxon>Viridiplantae</taxon>
        <taxon>Streptophyta</taxon>
        <taxon>Embryophyta</taxon>
        <taxon>Tracheophyta</taxon>
        <taxon>Spermatophyta</taxon>
        <taxon>Magnoliopsida</taxon>
        <taxon>eudicotyledons</taxon>
        <taxon>Gunneridae</taxon>
        <taxon>Pentapetalae</taxon>
        <taxon>asterids</taxon>
        <taxon>Ericales</taxon>
        <taxon>Theaceae</taxon>
        <taxon>Camellia</taxon>
    </lineage>
</organism>
<dbReference type="Proteomes" id="UP001060215">
    <property type="component" value="Chromosome 13"/>
</dbReference>
<sequence>MESISSRKHDELKPLAKTFTDSLSSGKFEEYYVNMLRFLNLVIIGEQHVNLKWVVLAFENLTFDVDARIHLFESNIRVLGGLVSAHILATDSTNRYNGSGYQDRATEKSNKWQCTINIQACAGDWHSMTFSDETQPPDDTQTVVEETQPGKTRSTRVRGRTLGKGVQKKIARKKGEKLHVYVNRVLNAITGGNATPMI</sequence>
<dbReference type="EMBL" id="CM045770">
    <property type="protein sequence ID" value="KAI7990364.1"/>
    <property type="molecule type" value="Genomic_DNA"/>
</dbReference>
<evidence type="ECO:0000313" key="1">
    <source>
        <dbReference type="EMBL" id="KAI7990364.1"/>
    </source>
</evidence>
<protein>
    <submittedName>
        <fullName evidence="1">Alpha-mannosidase I MNS5</fullName>
    </submittedName>
</protein>
<accession>A0ACC0FPV0</accession>
<reference evidence="1 2" key="1">
    <citation type="journal article" date="2022" name="Plant J.">
        <title>Chromosome-level genome of Camellia lanceoleosa provides a valuable resource for understanding genome evolution and self-incompatibility.</title>
        <authorList>
            <person name="Gong W."/>
            <person name="Xiao S."/>
            <person name="Wang L."/>
            <person name="Liao Z."/>
            <person name="Chang Y."/>
            <person name="Mo W."/>
            <person name="Hu G."/>
            <person name="Li W."/>
            <person name="Zhao G."/>
            <person name="Zhu H."/>
            <person name="Hu X."/>
            <person name="Ji K."/>
            <person name="Xiang X."/>
            <person name="Song Q."/>
            <person name="Yuan D."/>
            <person name="Jin S."/>
            <person name="Zhang L."/>
        </authorList>
    </citation>
    <scope>NUCLEOTIDE SEQUENCE [LARGE SCALE GENOMIC DNA]</scope>
    <source>
        <strain evidence="1">SQ_2022a</strain>
    </source>
</reference>
<keyword evidence="2" id="KW-1185">Reference proteome</keyword>
<proteinExistence type="predicted"/>
<name>A0ACC0FPV0_9ERIC</name>
<comment type="caution">
    <text evidence="1">The sequence shown here is derived from an EMBL/GenBank/DDBJ whole genome shotgun (WGS) entry which is preliminary data.</text>
</comment>
<evidence type="ECO:0000313" key="2">
    <source>
        <dbReference type="Proteomes" id="UP001060215"/>
    </source>
</evidence>
<gene>
    <name evidence="1" type="ORF">LOK49_LG12G01264</name>
</gene>